<dbReference type="PROSITE" id="PS51257">
    <property type="entry name" value="PROKAR_LIPOPROTEIN"/>
    <property type="match status" value="1"/>
</dbReference>
<dbReference type="EMBL" id="SHKM01000002">
    <property type="protein sequence ID" value="RZT76735.1"/>
    <property type="molecule type" value="Genomic_DNA"/>
</dbReference>
<organism evidence="14 15">
    <name type="scientific">Azospira oryzae</name>
    <dbReference type="NCBI Taxonomy" id="146939"/>
    <lineage>
        <taxon>Bacteria</taxon>
        <taxon>Pseudomonadati</taxon>
        <taxon>Pseudomonadota</taxon>
        <taxon>Betaproteobacteria</taxon>
        <taxon>Rhodocyclales</taxon>
        <taxon>Rhodocyclaceae</taxon>
        <taxon>Azospira</taxon>
    </lineage>
</organism>
<evidence type="ECO:0000256" key="13">
    <source>
        <dbReference type="SAM" id="SignalP"/>
    </source>
</evidence>
<evidence type="ECO:0000256" key="7">
    <source>
        <dbReference type="ARBA" id="ARBA00022729"/>
    </source>
</evidence>
<keyword evidence="4 12" id="KW-0813">Transport</keyword>
<keyword evidence="6" id="KW-0479">Metal-binding</keyword>
<comment type="function">
    <text evidence="12">Electron transfer subunit of the periplasmic nitrate reductase complex NapAB.</text>
</comment>
<dbReference type="PANTHER" id="PTHR38604">
    <property type="entry name" value="PERIPLASMIC NITRATE REDUCTASE, ELECTRON TRANSFER SUBUNIT"/>
    <property type="match status" value="1"/>
</dbReference>
<dbReference type="PIRSF" id="PIRSF006105">
    <property type="entry name" value="NapB"/>
    <property type="match status" value="1"/>
</dbReference>
<dbReference type="Proteomes" id="UP000292136">
    <property type="component" value="Unassembled WGS sequence"/>
</dbReference>
<dbReference type="Pfam" id="PF03892">
    <property type="entry name" value="NapB"/>
    <property type="match status" value="1"/>
</dbReference>
<comment type="caution">
    <text evidence="14">The sequence shown here is derived from an EMBL/GenBank/DDBJ whole genome shotgun (WGS) entry which is preliminary data.</text>
</comment>
<reference evidence="14 15" key="1">
    <citation type="submission" date="2019-02" db="EMBL/GenBank/DDBJ databases">
        <title>Genomic Encyclopedia of Type Strains, Phase IV (KMG-IV): sequencing the most valuable type-strain genomes for metagenomic binning, comparative biology and taxonomic classification.</title>
        <authorList>
            <person name="Goeker M."/>
        </authorList>
    </citation>
    <scope>NUCLEOTIDE SEQUENCE [LARGE SCALE GENOMIC DNA]</scope>
    <source>
        <strain evidence="14 15">DSM 21223</strain>
    </source>
</reference>
<feature type="chain" id="PRO_5047467955" description="Periplasmic nitrate reductase, electron transfer subunit" evidence="13">
    <location>
        <begin position="23"/>
        <end position="158"/>
    </location>
</feature>
<comment type="subunit">
    <text evidence="12">Component of the periplasmic nitrate reductase NapAB complex composed of NapA and NapB.</text>
</comment>
<evidence type="ECO:0000313" key="14">
    <source>
        <dbReference type="EMBL" id="RZT76735.1"/>
    </source>
</evidence>
<gene>
    <name evidence="14" type="ORF">EV678_2618</name>
</gene>
<evidence type="ECO:0000256" key="12">
    <source>
        <dbReference type="PIRNR" id="PIRNR006105"/>
    </source>
</evidence>
<evidence type="ECO:0000256" key="6">
    <source>
        <dbReference type="ARBA" id="ARBA00022723"/>
    </source>
</evidence>
<dbReference type="InterPro" id="IPR036280">
    <property type="entry name" value="Multihaem_cyt_sf"/>
</dbReference>
<evidence type="ECO:0000313" key="15">
    <source>
        <dbReference type="Proteomes" id="UP000292136"/>
    </source>
</evidence>
<evidence type="ECO:0000256" key="8">
    <source>
        <dbReference type="ARBA" id="ARBA00022764"/>
    </source>
</evidence>
<evidence type="ECO:0000256" key="10">
    <source>
        <dbReference type="ARBA" id="ARBA00023004"/>
    </source>
</evidence>
<evidence type="ECO:0000256" key="9">
    <source>
        <dbReference type="ARBA" id="ARBA00022982"/>
    </source>
</evidence>
<sequence length="158" mass="17260">MNRLHKLTLAILAASFACLAQAADAPKTMRGADIPAGDPAPEVKAYAGKKPGLQQPIARTYKEQPPVIPHAVDNFDEITLEENQCLTCHGPEKYKEKKAPKIGESHFIDREGKQHAEVTHLRHNCVQCHVPQVDAPPLVENTFVGNIAASKDAKAKKK</sequence>
<evidence type="ECO:0000256" key="5">
    <source>
        <dbReference type="ARBA" id="ARBA00022617"/>
    </source>
</evidence>
<evidence type="ECO:0000256" key="4">
    <source>
        <dbReference type="ARBA" id="ARBA00022448"/>
    </source>
</evidence>
<keyword evidence="5" id="KW-0349">Heme</keyword>
<proteinExistence type="inferred from homology"/>
<dbReference type="RefSeq" id="WP_130459820.1">
    <property type="nucleotide sequence ID" value="NZ_SHKM01000002.1"/>
</dbReference>
<feature type="signal peptide" evidence="13">
    <location>
        <begin position="1"/>
        <end position="22"/>
    </location>
</feature>
<keyword evidence="9 12" id="KW-0249">Electron transport</keyword>
<protein>
    <recommendedName>
        <fullName evidence="3 12">Periplasmic nitrate reductase, electron transfer subunit</fullName>
    </recommendedName>
    <alternativeName>
        <fullName evidence="11 12">Diheme cytochrome c NapB</fullName>
    </alternativeName>
</protein>
<dbReference type="InterPro" id="IPR005591">
    <property type="entry name" value="NapB"/>
</dbReference>
<keyword evidence="10" id="KW-0408">Iron</keyword>
<accession>A0ABY0INE0</accession>
<name>A0ABY0INE0_9RHOO</name>
<comment type="similarity">
    <text evidence="2 12">Belongs to the NapB family.</text>
</comment>
<evidence type="ECO:0000256" key="1">
    <source>
        <dbReference type="ARBA" id="ARBA00004418"/>
    </source>
</evidence>
<dbReference type="PANTHER" id="PTHR38604:SF1">
    <property type="entry name" value="PERIPLASMIC NITRATE REDUCTASE, ELECTRON TRANSFER SUBUNIT"/>
    <property type="match status" value="1"/>
</dbReference>
<evidence type="ECO:0000256" key="2">
    <source>
        <dbReference type="ARBA" id="ARBA00007368"/>
    </source>
</evidence>
<dbReference type="Gene3D" id="1.10.1130.10">
    <property type="entry name" value="Flavocytochrome C3, Chain A"/>
    <property type="match status" value="1"/>
</dbReference>
<comment type="subcellular location">
    <subcellularLocation>
        <location evidence="1 12">Periplasm</location>
    </subcellularLocation>
</comment>
<evidence type="ECO:0000256" key="3">
    <source>
        <dbReference type="ARBA" id="ARBA00013773"/>
    </source>
</evidence>
<keyword evidence="8 12" id="KW-0574">Periplasm</keyword>
<evidence type="ECO:0000256" key="11">
    <source>
        <dbReference type="ARBA" id="ARBA00031832"/>
    </source>
</evidence>
<keyword evidence="7 13" id="KW-0732">Signal</keyword>
<dbReference type="SUPFAM" id="SSF48695">
    <property type="entry name" value="Multiheme cytochromes"/>
    <property type="match status" value="1"/>
</dbReference>
<keyword evidence="15" id="KW-1185">Reference proteome</keyword>